<evidence type="ECO:0000256" key="2">
    <source>
        <dbReference type="ARBA" id="ARBA00010125"/>
    </source>
</evidence>
<comment type="similarity">
    <text evidence="2">Belongs to the UPF0359 family.</text>
</comment>
<proteinExistence type="inferred from homology"/>
<dbReference type="InterPro" id="IPR018781">
    <property type="entry name" value="TPRA1/CAND2/CAND8"/>
</dbReference>
<dbReference type="OMA" id="DRWKSIN"/>
<evidence type="ECO:0000256" key="1">
    <source>
        <dbReference type="ARBA" id="ARBA00004141"/>
    </source>
</evidence>
<dbReference type="HOGENOM" id="CLU_056255_0_0_1"/>
<dbReference type="PANTHER" id="PTHR15876">
    <property type="entry name" value="TRANSMEMBRANE PROTEIN ADIPOCYTE-ASSOCIATED 1"/>
    <property type="match status" value="1"/>
</dbReference>
<organism evidence="7 8">
    <name type="scientific">Tetranychus urticae</name>
    <name type="common">Two-spotted spider mite</name>
    <dbReference type="NCBI Taxonomy" id="32264"/>
    <lineage>
        <taxon>Eukaryota</taxon>
        <taxon>Metazoa</taxon>
        <taxon>Ecdysozoa</taxon>
        <taxon>Arthropoda</taxon>
        <taxon>Chelicerata</taxon>
        <taxon>Arachnida</taxon>
        <taxon>Acari</taxon>
        <taxon>Acariformes</taxon>
        <taxon>Trombidiformes</taxon>
        <taxon>Prostigmata</taxon>
        <taxon>Eleutherengona</taxon>
        <taxon>Raphignathae</taxon>
        <taxon>Tetranychoidea</taxon>
        <taxon>Tetranychidae</taxon>
        <taxon>Tetranychus</taxon>
    </lineage>
</organism>
<dbReference type="OrthoDB" id="10027388at2759"/>
<gene>
    <name evidence="7" type="primary">107367241</name>
</gene>
<dbReference type="STRING" id="32264.T1KUC4"/>
<evidence type="ECO:0000313" key="8">
    <source>
        <dbReference type="Proteomes" id="UP000015104"/>
    </source>
</evidence>
<keyword evidence="8" id="KW-1185">Reference proteome</keyword>
<dbReference type="EnsemblMetazoa" id="tetur21g02920.1">
    <property type="protein sequence ID" value="tetur21g02920.1"/>
    <property type="gene ID" value="tetur21g02920"/>
</dbReference>
<reference evidence="8" key="1">
    <citation type="submission" date="2011-08" db="EMBL/GenBank/DDBJ databases">
        <authorList>
            <person name="Rombauts S."/>
        </authorList>
    </citation>
    <scope>NUCLEOTIDE SEQUENCE</scope>
    <source>
        <strain evidence="8">London</strain>
    </source>
</reference>
<evidence type="ECO:0000313" key="7">
    <source>
        <dbReference type="EnsemblMetazoa" id="tetur21g02920.1"/>
    </source>
</evidence>
<dbReference type="eggNOG" id="KOG4536">
    <property type="taxonomic scope" value="Eukaryota"/>
</dbReference>
<protein>
    <recommendedName>
        <fullName evidence="9">Transmembrane protein adipocyte-associated 1 homolog</fullName>
    </recommendedName>
</protein>
<evidence type="ECO:0000256" key="5">
    <source>
        <dbReference type="ARBA" id="ARBA00023136"/>
    </source>
</evidence>
<feature type="transmembrane region" description="Helical" evidence="6">
    <location>
        <begin position="209"/>
        <end position="234"/>
    </location>
</feature>
<feature type="transmembrane region" description="Helical" evidence="6">
    <location>
        <begin position="98"/>
        <end position="119"/>
    </location>
</feature>
<feature type="transmembrane region" description="Helical" evidence="6">
    <location>
        <begin position="167"/>
        <end position="189"/>
    </location>
</feature>
<evidence type="ECO:0000256" key="6">
    <source>
        <dbReference type="SAM" id="Phobius"/>
    </source>
</evidence>
<feature type="transmembrane region" description="Helical" evidence="6">
    <location>
        <begin position="246"/>
        <end position="267"/>
    </location>
</feature>
<dbReference type="GO" id="GO:0005886">
    <property type="term" value="C:plasma membrane"/>
    <property type="evidence" value="ECO:0007669"/>
    <property type="project" value="TreeGrafter"/>
</dbReference>
<dbReference type="Pfam" id="PF10160">
    <property type="entry name" value="Tmemb_40"/>
    <property type="match status" value="1"/>
</dbReference>
<dbReference type="EMBL" id="CAEY01000552">
    <property type="status" value="NOT_ANNOTATED_CDS"/>
    <property type="molecule type" value="Genomic_DNA"/>
</dbReference>
<evidence type="ECO:0008006" key="9">
    <source>
        <dbReference type="Google" id="ProtNLM"/>
    </source>
</evidence>
<reference evidence="7" key="2">
    <citation type="submission" date="2015-06" db="UniProtKB">
        <authorList>
            <consortium name="EnsemblMetazoa"/>
        </authorList>
    </citation>
    <scope>IDENTIFICATION</scope>
</reference>
<feature type="transmembrane region" description="Helical" evidence="6">
    <location>
        <begin position="58"/>
        <end position="78"/>
    </location>
</feature>
<name>T1KUC4_TETUR</name>
<feature type="transmembrane region" description="Helical" evidence="6">
    <location>
        <begin position="283"/>
        <end position="304"/>
    </location>
</feature>
<comment type="subcellular location">
    <subcellularLocation>
        <location evidence="1">Membrane</location>
        <topology evidence="1">Multi-pass membrane protein</topology>
    </subcellularLocation>
</comment>
<keyword evidence="3 6" id="KW-0812">Transmembrane</keyword>
<feature type="transmembrane region" description="Helical" evidence="6">
    <location>
        <begin position="131"/>
        <end position="155"/>
    </location>
</feature>
<accession>T1KUC4</accession>
<evidence type="ECO:0000256" key="4">
    <source>
        <dbReference type="ARBA" id="ARBA00022989"/>
    </source>
</evidence>
<dbReference type="PANTHER" id="PTHR15876:SF8">
    <property type="entry name" value="TRANSMEMBRANE PROTEIN ADIPOCYTE-ASSOCIATED 1"/>
    <property type="match status" value="1"/>
</dbReference>
<dbReference type="AlphaFoldDB" id="T1KUC4"/>
<keyword evidence="4 6" id="KW-1133">Transmembrane helix</keyword>
<dbReference type="Proteomes" id="UP000015104">
    <property type="component" value="Unassembled WGS sequence"/>
</dbReference>
<dbReference type="GO" id="GO:0004930">
    <property type="term" value="F:G protein-coupled receptor activity"/>
    <property type="evidence" value="ECO:0007669"/>
    <property type="project" value="TreeGrafter"/>
</dbReference>
<evidence type="ECO:0000256" key="3">
    <source>
        <dbReference type="ARBA" id="ARBA00022692"/>
    </source>
</evidence>
<keyword evidence="5 6" id="KW-0472">Membrane</keyword>
<sequence>MAESNVSTMVLDLMDNGTTDWPNTTTTEIPSNGTIPHVIDHYHFCQWILYRDVSQTRIRLWDLLIALPNLCFFIFLTIKFKSTRIRLRASTSPVMFTFYVLVCLNVTVSLIRCVLAMTVNATTSTGSSLDILFWILVRFFLLSTEISIVVFCLAFGHLDSHTSIKRVLIVTSLVSFAYSSIQGTLELIAPDENFYMPESNYQLFGHGGMVFWSCTCAIISFVYLVVTILPWTSCRNRIILPGKPSFYVYTFILFLLNLVQTIGSILYHNHQIVGICIVDITTYLYYTLFTPLVYWTFLASFFSYTKSLMFSYKPQIDDGLDDNAINSGMGPSSNPQISHQLSCSSIRTDGSDFIYQQKLTDPTSSEVRIGDVKLSFYESSLSPDSIQSINS</sequence>